<dbReference type="Gene3D" id="3.50.50.60">
    <property type="entry name" value="FAD/NAD(P)-binding domain"/>
    <property type="match status" value="1"/>
</dbReference>
<dbReference type="PANTHER" id="PTHR38663">
    <property type="match status" value="1"/>
</dbReference>
<accession>A0AAD5SFW9</accession>
<keyword evidence="2" id="KW-1185">Reference proteome</keyword>
<reference evidence="1" key="1">
    <citation type="submission" date="2020-05" db="EMBL/GenBank/DDBJ databases">
        <title>Phylogenomic resolution of chytrid fungi.</title>
        <authorList>
            <person name="Stajich J.E."/>
            <person name="Amses K."/>
            <person name="Simmons R."/>
            <person name="Seto K."/>
            <person name="Myers J."/>
            <person name="Bonds A."/>
            <person name="Quandt C.A."/>
            <person name="Barry K."/>
            <person name="Liu P."/>
            <person name="Grigoriev I."/>
            <person name="Longcore J.E."/>
            <person name="James T.Y."/>
        </authorList>
    </citation>
    <scope>NUCLEOTIDE SEQUENCE</scope>
    <source>
        <strain evidence="1">JEL0318</strain>
    </source>
</reference>
<dbReference type="EMBL" id="JADGJD010000220">
    <property type="protein sequence ID" value="KAJ3053294.1"/>
    <property type="molecule type" value="Genomic_DNA"/>
</dbReference>
<dbReference type="Proteomes" id="UP001212841">
    <property type="component" value="Unassembled WGS sequence"/>
</dbReference>
<evidence type="ECO:0000313" key="2">
    <source>
        <dbReference type="Proteomes" id="UP001212841"/>
    </source>
</evidence>
<sequence length="412" mass="46452">MWNMDIAGLREYAGATNRTLEIKEIPNFINQTHRRCRRRACNQSFSHSQHTKFHLPSSSLFIDYCNHLVNAHDLERLIQKGKVIELQPANVQEPNSGFIVSISDGSTLQTVYAKHVVCAIGHGNTLRYPGWVHRAIPPSGVIPWPKDRLLHSSKLVDHNLLGNTHSQPSTIPSNNNLLVVGGGLTSGHLLKYAQQKFTHTLFTTRSNLRTKHFDVSLDWISQNGAALYASFYQKTPEERWNMIQTAREGGSINPPMAEWIRNAQKEGWLGVKERVHVTQAIWRPDQELFEIHLSDQTIEFVHSIWLSTGTTIDVNEDALFRNLLTSIPIETFNGYPCLTKDLRWHPDYPLYVMGGYAALEVGPNALNLAGGKIAAEIIAGNLESEWEDDVDIDLQQGISGNCLNMYDILSQE</sequence>
<organism evidence="1 2">
    <name type="scientific">Rhizophlyctis rosea</name>
    <dbReference type="NCBI Taxonomy" id="64517"/>
    <lineage>
        <taxon>Eukaryota</taxon>
        <taxon>Fungi</taxon>
        <taxon>Fungi incertae sedis</taxon>
        <taxon>Chytridiomycota</taxon>
        <taxon>Chytridiomycota incertae sedis</taxon>
        <taxon>Chytridiomycetes</taxon>
        <taxon>Rhizophlyctidales</taxon>
        <taxon>Rhizophlyctidaceae</taxon>
        <taxon>Rhizophlyctis</taxon>
    </lineage>
</organism>
<dbReference type="InterPro" id="IPR036188">
    <property type="entry name" value="FAD/NAD-bd_sf"/>
</dbReference>
<gene>
    <name evidence="1" type="ORF">HK097_004625</name>
</gene>
<evidence type="ECO:0000313" key="1">
    <source>
        <dbReference type="EMBL" id="KAJ3053294.1"/>
    </source>
</evidence>
<name>A0AAD5SFW9_9FUNG</name>
<dbReference type="AlphaFoldDB" id="A0AAD5SFW9"/>
<protein>
    <recommendedName>
        <fullName evidence="3">L-ornithine N(5)-oxygenase</fullName>
    </recommendedName>
</protein>
<proteinExistence type="predicted"/>
<dbReference type="SUPFAM" id="SSF51905">
    <property type="entry name" value="FAD/NAD(P)-binding domain"/>
    <property type="match status" value="2"/>
</dbReference>
<comment type="caution">
    <text evidence="1">The sequence shown here is derived from an EMBL/GenBank/DDBJ whole genome shotgun (WGS) entry which is preliminary data.</text>
</comment>
<evidence type="ECO:0008006" key="3">
    <source>
        <dbReference type="Google" id="ProtNLM"/>
    </source>
</evidence>
<dbReference type="PANTHER" id="PTHR38663:SF1">
    <property type="entry name" value="L-ORNITHINE N(5)-MONOOXYGENASE"/>
    <property type="match status" value="1"/>
</dbReference>